<name>C5L969_PERM5</name>
<evidence type="ECO:0000313" key="1">
    <source>
        <dbReference type="EMBL" id="EER06717.1"/>
    </source>
</evidence>
<keyword evidence="2" id="KW-1185">Reference proteome</keyword>
<dbReference type="EMBL" id="GG680370">
    <property type="protein sequence ID" value="EER06717.1"/>
    <property type="molecule type" value="Genomic_DNA"/>
</dbReference>
<reference evidence="1 2" key="1">
    <citation type="submission" date="2008-07" db="EMBL/GenBank/DDBJ databases">
        <authorList>
            <person name="El-Sayed N."/>
            <person name="Caler E."/>
            <person name="Inman J."/>
            <person name="Amedeo P."/>
            <person name="Hass B."/>
            <person name="Wortman J."/>
        </authorList>
    </citation>
    <scope>NUCLEOTIDE SEQUENCE [LARGE SCALE GENOMIC DNA]</scope>
    <source>
        <strain evidence="2">ATCC 50983 / TXsc</strain>
    </source>
</reference>
<evidence type="ECO:0000313" key="2">
    <source>
        <dbReference type="Proteomes" id="UP000007800"/>
    </source>
</evidence>
<proteinExistence type="predicted"/>
<dbReference type="RefSeq" id="XP_002774901.1">
    <property type="nucleotide sequence ID" value="XM_002774855.1"/>
</dbReference>
<dbReference type="InParanoid" id="C5L969"/>
<dbReference type="Proteomes" id="UP000007800">
    <property type="component" value="Unassembled WGS sequence"/>
</dbReference>
<dbReference type="GeneID" id="9056576"/>
<sequence>MVRSPIVLVVFRCQLCWSGTNKFWVRSVHLGLIWISSVKAALQAFTPRQLMDYVSSIARRITNARRWDFASLLSTFQEPASTLNSSCRSSSSEAYFFATLRHMRFFIFVSTRSCRVESLSQVLLHLSRCSNKSYTLLVICPSIMMRESF</sequence>
<gene>
    <name evidence="1" type="ORF">Pmar_PMAR007434</name>
</gene>
<protein>
    <submittedName>
        <fullName evidence="1">Uncharacterized protein</fullName>
    </submittedName>
</protein>
<dbReference type="AlphaFoldDB" id="C5L969"/>
<accession>C5L969</accession>
<organism evidence="2">
    <name type="scientific">Perkinsus marinus (strain ATCC 50983 / TXsc)</name>
    <dbReference type="NCBI Taxonomy" id="423536"/>
    <lineage>
        <taxon>Eukaryota</taxon>
        <taxon>Sar</taxon>
        <taxon>Alveolata</taxon>
        <taxon>Perkinsozoa</taxon>
        <taxon>Perkinsea</taxon>
        <taxon>Perkinsida</taxon>
        <taxon>Perkinsidae</taxon>
        <taxon>Perkinsus</taxon>
    </lineage>
</organism>